<evidence type="ECO:0000313" key="7">
    <source>
        <dbReference type="EMBL" id="MBB3112131.1"/>
    </source>
</evidence>
<evidence type="ECO:0000256" key="5">
    <source>
        <dbReference type="SAM" id="Coils"/>
    </source>
</evidence>
<dbReference type="PANTHER" id="PTHR39210">
    <property type="entry name" value="HEPARIN-SULFATE LYASE"/>
    <property type="match status" value="1"/>
</dbReference>
<evidence type="ECO:0000256" key="1">
    <source>
        <dbReference type="ARBA" id="ARBA00004418"/>
    </source>
</evidence>
<dbReference type="Pfam" id="PF07940">
    <property type="entry name" value="Hepar_II_III_C"/>
    <property type="match status" value="1"/>
</dbReference>
<comment type="caution">
    <text evidence="7">The sequence shown here is derived from an EMBL/GenBank/DDBJ whole genome shotgun (WGS) entry which is preliminary data.</text>
</comment>
<dbReference type="GO" id="GO:0042597">
    <property type="term" value="C:periplasmic space"/>
    <property type="evidence" value="ECO:0007669"/>
    <property type="project" value="UniProtKB-SubCell"/>
</dbReference>
<keyword evidence="8" id="KW-1185">Reference proteome</keyword>
<dbReference type="Gene3D" id="2.70.98.70">
    <property type="match status" value="1"/>
</dbReference>
<proteinExistence type="predicted"/>
<dbReference type="InterPro" id="IPR012480">
    <property type="entry name" value="Hepar_II_III_C"/>
</dbReference>
<protein>
    <submittedName>
        <fullName evidence="7">DNA-dependent RNA polymerase auxiliary subunit epsilon</fullName>
    </submittedName>
</protein>
<gene>
    <name evidence="7" type="ORF">FHS18_004209</name>
</gene>
<dbReference type="AlphaFoldDB" id="A0A7W5B1U7"/>
<comment type="subcellular location">
    <subcellularLocation>
        <location evidence="1">Periplasm</location>
    </subcellularLocation>
</comment>
<dbReference type="SUPFAM" id="SSF48230">
    <property type="entry name" value="Chondroitin AC/alginate lyase"/>
    <property type="match status" value="1"/>
</dbReference>
<dbReference type="Proteomes" id="UP000570361">
    <property type="component" value="Unassembled WGS sequence"/>
</dbReference>
<keyword evidence="2" id="KW-0732">Signal</keyword>
<keyword evidence="3" id="KW-0574">Periplasm</keyword>
<feature type="domain" description="Heparinase II/III-like C-terminal" evidence="6">
    <location>
        <begin position="765"/>
        <end position="849"/>
    </location>
</feature>
<evidence type="ECO:0000256" key="4">
    <source>
        <dbReference type="ARBA" id="ARBA00023239"/>
    </source>
</evidence>
<dbReference type="PANTHER" id="PTHR39210:SF1">
    <property type="entry name" value="HEPARIN-SULFATE LYASE"/>
    <property type="match status" value="1"/>
</dbReference>
<dbReference type="EMBL" id="JACHXK010000010">
    <property type="protein sequence ID" value="MBB3112131.1"/>
    <property type="molecule type" value="Genomic_DNA"/>
</dbReference>
<sequence length="1041" mass="118661">MMMSGAIREKLKALIDRSMLLLETQGDYYTDGAKLALSDLVQCAVRALEGNDELPFIRNREFIEAREDEAVLFATQRYTMAPSYMNEGHNTRYYGLEAGLSWFEAQDVRNEDYWTLEQKAECVMTKASELISAANVGQGLGEYDPEAREKLVQAMERLASANSLDALSGTDDRLARAIVDVYNRLRTFRHSRLLRNELDPSSNLYVAKDEITRIKVNNERNEQLREQMAQIEQIANRYNLDYIEKASQLVMNEQMDYEQINTHFYVWSSTDKIANFTAPMQAVKATLSFVLPSEDNEKDGLGHVWIDNVEILAASGNNLNILNGGFDQGESLPDHWMPEIRKGNSEFKWESEYPFCGGGDRTNVSPIQLSSQSAFGYKDGVPRRSIYLCNPTNQDEGAWTYQPDFEIEGGATYTLTFAAKLDGKLNKGLKAILTYKDEANEVIDRFEYIFNRKSALPNFCFLLTMQCDAIQYALTEERDYAMKAKHAILYTLNDFCQGAEHWMVTNLRPQGSDSYGAVQGGRMLCSIAVTYSLIKETSVFSAEEKRRFYAMIEYLLRYMLDLRDRTELTAHEAQQGCSNWQTDMCAGTAYMMMALDDFPNRQAWLCNAHMVLVSQLNLTVNPDNSWPESIRYHHAALERFAGYAKVVRHMMGDNLFNDTPLGKMFDFSLQTQTPPYGYFGHRIGTPPFGDHALRDGAEFACFATYLEEIERIDRPLADRMYHTWNMAGRPVKGFWGEAIVLENLLGSGSSYEPESNTRFQLGSNSELRDAGIYIFRRNFGYERQSYFAIMSSPKPIGHGHLDQGSFILYKDSVPLVMDSGIEGYFDSTTNWHVSSYSHACVQFQTKQTYLATNKVREINLSAGTYSLERGWVDVPRTSRVLDCKLGEEVDEITIEIMNPEGRGRHTRHVRFFKKIEIYLIKDTIEDFEGEVLFSLPVASPASMIKGNRVYSTGLYDVDLETVFLSEVKQLRLEQGRSTLFFDSGHGSISMMDYIRAVADAQEGFVTLLYPKRRAQPNIIVTMKSERTALIAIEDQELVITW</sequence>
<organism evidence="7 8">
    <name type="scientific">Paenibacillus phyllosphaerae</name>
    <dbReference type="NCBI Taxonomy" id="274593"/>
    <lineage>
        <taxon>Bacteria</taxon>
        <taxon>Bacillati</taxon>
        <taxon>Bacillota</taxon>
        <taxon>Bacilli</taxon>
        <taxon>Bacillales</taxon>
        <taxon>Paenibacillaceae</taxon>
        <taxon>Paenibacillus</taxon>
    </lineage>
</organism>
<keyword evidence="5" id="KW-0175">Coiled coil</keyword>
<accession>A0A7W5B1U7</accession>
<dbReference type="InterPro" id="IPR008929">
    <property type="entry name" value="Chondroitin_lyas"/>
</dbReference>
<dbReference type="GO" id="GO:0016829">
    <property type="term" value="F:lyase activity"/>
    <property type="evidence" value="ECO:0007669"/>
    <property type="project" value="UniProtKB-KW"/>
</dbReference>
<feature type="coiled-coil region" evidence="5">
    <location>
        <begin position="214"/>
        <end position="241"/>
    </location>
</feature>
<dbReference type="RefSeq" id="WP_246427796.1">
    <property type="nucleotide sequence ID" value="NZ_JACHXK010000010.1"/>
</dbReference>
<reference evidence="7 8" key="1">
    <citation type="submission" date="2020-08" db="EMBL/GenBank/DDBJ databases">
        <title>Genomic Encyclopedia of Type Strains, Phase III (KMG-III): the genomes of soil and plant-associated and newly described type strains.</title>
        <authorList>
            <person name="Whitman W."/>
        </authorList>
    </citation>
    <scope>NUCLEOTIDE SEQUENCE [LARGE SCALE GENOMIC DNA]</scope>
    <source>
        <strain evidence="7 8">CECT 5862</strain>
    </source>
</reference>
<name>A0A7W5B1U7_9BACL</name>
<evidence type="ECO:0000256" key="2">
    <source>
        <dbReference type="ARBA" id="ARBA00022729"/>
    </source>
</evidence>
<keyword evidence="4" id="KW-0456">Lyase</keyword>
<dbReference type="Gene3D" id="1.50.10.100">
    <property type="entry name" value="Chondroitin AC/alginate lyase"/>
    <property type="match status" value="1"/>
</dbReference>
<evidence type="ECO:0000313" key="8">
    <source>
        <dbReference type="Proteomes" id="UP000570361"/>
    </source>
</evidence>
<evidence type="ECO:0000256" key="3">
    <source>
        <dbReference type="ARBA" id="ARBA00022764"/>
    </source>
</evidence>
<evidence type="ECO:0000259" key="6">
    <source>
        <dbReference type="Pfam" id="PF07940"/>
    </source>
</evidence>